<proteinExistence type="predicted"/>
<name>A0A931CX61_9BACT</name>
<accession>A0A931CX61</accession>
<dbReference type="Pfam" id="PF14559">
    <property type="entry name" value="TPR_19"/>
    <property type="match status" value="1"/>
</dbReference>
<dbReference type="Proteomes" id="UP000706172">
    <property type="component" value="Unassembled WGS sequence"/>
</dbReference>
<sequence>FPDAKERGTAYALILLKIAGIIKQQPHVLYDYDEDLFDILAAFSIPDSILENDLNLLLLTLVRHAVKHDPGNRLAYDMLQGIPAPLAEHRKVLTNLYETMAAQFDDDPAPCLELARLYYLKNAFRKAQAILQTAYDRAPHDVRVKEARALAFVISAQKNLPKEKWHLVDRDLDRAVEFGLPVLSPVITGKRLLAEFLKAQKFSAKTFHEQTKTFTPVQQMQCFLLLQTDVDGGDYGIDTRGMASCFKGLQKKITGLSPRERMALLSPLDDRFTPVYPTLFYARPLLGTTGKILSALPPEDLMSLVIPMARNQCTDAAIRALKSKTKTVGPDHKILLVFYHTALEAISANTFPCPKLAALAGKAGPDLRERLRQISRSLSEVAFYPLKDAFERFEFDRPAPPGFGPGPAFPADHPLNEMFSDLYDIMMNAMNEDSWTDPEEDRGEQLYPWELDVASIFGNTCDPEEAKEIVFDLAGAADGMVNGPAHAWKSPEENFIAALHALLDLMHQSGIRTTGQYREAGRKLAEALAYSRLILEALGRIKSKAAGITSPEHQHFMLGFRSGA</sequence>
<dbReference type="EMBL" id="JACCQK010000188">
    <property type="protein sequence ID" value="MBG0779054.1"/>
    <property type="molecule type" value="Genomic_DNA"/>
</dbReference>
<evidence type="ECO:0000313" key="1">
    <source>
        <dbReference type="EMBL" id="MBG0779054.1"/>
    </source>
</evidence>
<feature type="non-terminal residue" evidence="1">
    <location>
        <position position="1"/>
    </location>
</feature>
<protein>
    <submittedName>
        <fullName evidence="1">Tetratricopeptide repeat protein</fullName>
    </submittedName>
</protein>
<comment type="caution">
    <text evidence="1">The sequence shown here is derived from an EMBL/GenBank/DDBJ whole genome shotgun (WGS) entry which is preliminary data.</text>
</comment>
<gene>
    <name evidence="1" type="ORF">H0S81_03920</name>
</gene>
<organism evidence="1 2">
    <name type="scientific">Desulfotignum balticum</name>
    <dbReference type="NCBI Taxonomy" id="115781"/>
    <lineage>
        <taxon>Bacteria</taxon>
        <taxon>Pseudomonadati</taxon>
        <taxon>Thermodesulfobacteriota</taxon>
        <taxon>Desulfobacteria</taxon>
        <taxon>Desulfobacterales</taxon>
        <taxon>Desulfobacteraceae</taxon>
        <taxon>Desulfotignum</taxon>
    </lineage>
</organism>
<dbReference type="AlphaFoldDB" id="A0A931CX61"/>
<reference evidence="1" key="1">
    <citation type="submission" date="2020-07" db="EMBL/GenBank/DDBJ databases">
        <title>Severe corrosion of carbon steel in oil field produced water can be linked to methanogenic archaea containing a special type of NiFe hydrogenase.</title>
        <authorList>
            <person name="Lahme S."/>
            <person name="Mand J."/>
            <person name="Longwell J."/>
            <person name="Smith R."/>
            <person name="Enning D."/>
        </authorList>
    </citation>
    <scope>NUCLEOTIDE SEQUENCE</scope>
    <source>
        <strain evidence="1">MIC098Bin6</strain>
    </source>
</reference>
<evidence type="ECO:0000313" key="2">
    <source>
        <dbReference type="Proteomes" id="UP000706172"/>
    </source>
</evidence>